<dbReference type="PANTHER" id="PTHR43048">
    <property type="entry name" value="METHYLMALONYL-COA EPIMERASE"/>
    <property type="match status" value="1"/>
</dbReference>
<dbReference type="Pfam" id="PF13669">
    <property type="entry name" value="Glyoxalase_4"/>
    <property type="match status" value="1"/>
</dbReference>
<evidence type="ECO:0008006" key="4">
    <source>
        <dbReference type="Google" id="ProtNLM"/>
    </source>
</evidence>
<dbReference type="InterPro" id="IPR051785">
    <property type="entry name" value="MMCE/EMCE_epimerase"/>
</dbReference>
<organism evidence="2 3">
    <name type="scientific">Mycobacterium alsense</name>
    <dbReference type="NCBI Taxonomy" id="324058"/>
    <lineage>
        <taxon>Bacteria</taxon>
        <taxon>Bacillati</taxon>
        <taxon>Actinomycetota</taxon>
        <taxon>Actinomycetes</taxon>
        <taxon>Mycobacteriales</taxon>
        <taxon>Mycobacteriaceae</taxon>
        <taxon>Mycobacterium</taxon>
    </lineage>
</organism>
<sequence>MIEIGQQWHINHIVDDYRQVSDWYRDVFAAQDVFADEWLDAEKRWASMVTIADLAVDVMEPAPEADNLPLGRFRTRFGQHFHAMAYFVNSPPAEIFDALTARGVRCFGLAGAGRDSMVEKPMSPVFTHPKDTAGQLEFMPFVESKPGPLGVPGRWEDPRFVDGWSTEPWRHHPLAIQGWRAGVVVRDLPRAIDIYRALGADFIGDENSAGAQRCRLRLGSSTTVELIRPTAADTVAARDLEDNGEIIHSCIFETSDLTAAEAHLTSHGVAIADRDTDRLVTDPKSSHGAVFEFVSTERA</sequence>
<dbReference type="EMBL" id="LZIT01000242">
    <property type="protein sequence ID" value="OBG33034.1"/>
    <property type="molecule type" value="Genomic_DNA"/>
</dbReference>
<dbReference type="InterPro" id="IPR029068">
    <property type="entry name" value="Glyas_Bleomycin-R_OHBP_Dase"/>
</dbReference>
<protein>
    <recommendedName>
        <fullName evidence="4">VOC domain-containing protein</fullName>
    </recommendedName>
</protein>
<keyword evidence="1" id="KW-0479">Metal-binding</keyword>
<dbReference type="RefSeq" id="WP_067319829.1">
    <property type="nucleotide sequence ID" value="NZ_LZIT01000242.1"/>
</dbReference>
<reference evidence="2 3" key="1">
    <citation type="submission" date="2016-06" db="EMBL/GenBank/DDBJ databases">
        <authorList>
            <person name="Sutton G."/>
            <person name="Brinkac L."/>
            <person name="Sanka R."/>
            <person name="Adams M."/>
            <person name="Lau E."/>
            <person name="Sam S."/>
            <person name="Sreng N."/>
            <person name="Him V."/>
            <person name="Kerleguer A."/>
            <person name="Cheng S."/>
        </authorList>
    </citation>
    <scope>NUCLEOTIDE SEQUENCE [LARGE SCALE GENOMIC DNA]</scope>
    <source>
        <strain evidence="2 3">E2978</strain>
    </source>
</reference>
<name>A0ABD6NZG2_9MYCO</name>
<comment type="caution">
    <text evidence="2">The sequence shown here is derived from an EMBL/GenBank/DDBJ whole genome shotgun (WGS) entry which is preliminary data.</text>
</comment>
<proteinExistence type="predicted"/>
<dbReference type="GO" id="GO:0046872">
    <property type="term" value="F:metal ion binding"/>
    <property type="evidence" value="ECO:0007669"/>
    <property type="project" value="UniProtKB-KW"/>
</dbReference>
<dbReference type="AlphaFoldDB" id="A0ABD6NZG2"/>
<dbReference type="PANTHER" id="PTHR43048:SF3">
    <property type="entry name" value="METHYLMALONYL-COA EPIMERASE, MITOCHONDRIAL"/>
    <property type="match status" value="1"/>
</dbReference>
<dbReference type="Gene3D" id="3.10.180.10">
    <property type="entry name" value="2,3-Dihydroxybiphenyl 1,2-Dioxygenase, domain 1"/>
    <property type="match status" value="2"/>
</dbReference>
<dbReference type="SUPFAM" id="SSF54593">
    <property type="entry name" value="Glyoxalase/Bleomycin resistance protein/Dihydroxybiphenyl dioxygenase"/>
    <property type="match status" value="2"/>
</dbReference>
<accession>A0ABD6NZG2</accession>
<dbReference type="Proteomes" id="UP000092086">
    <property type="component" value="Unassembled WGS sequence"/>
</dbReference>
<evidence type="ECO:0000256" key="1">
    <source>
        <dbReference type="ARBA" id="ARBA00022723"/>
    </source>
</evidence>
<evidence type="ECO:0000313" key="3">
    <source>
        <dbReference type="Proteomes" id="UP000092086"/>
    </source>
</evidence>
<gene>
    <name evidence="2" type="ORF">A5672_24955</name>
</gene>
<evidence type="ECO:0000313" key="2">
    <source>
        <dbReference type="EMBL" id="OBG33034.1"/>
    </source>
</evidence>